<comment type="subunit">
    <text evidence="2 4">Heterohexamer of two PFD-alpha type and four PFD-beta type subunits.</text>
</comment>
<sequence>MTSVQKPGEGTNPRGIPYAPFVDNVSDYVSSRAEVESTLRSFQEMISKYQFMEMNTQRRSVGLKEKIPDIKKTLDMVRFLKLNRENAEDAEDAESEDDEEKGGIETHFELNDTLYARAKVAAKDTEEVYLWLGANVMLAYPIAEAETMLSEKLAAAELSLANCEEDLEFLREQITVPLPTLEVATARVYNWDVVQRRKEKGEGKDDKGEPDG</sequence>
<dbReference type="GO" id="GO:0005737">
    <property type="term" value="C:cytoplasm"/>
    <property type="evidence" value="ECO:0007669"/>
    <property type="project" value="TreeGrafter"/>
</dbReference>
<dbReference type="SUPFAM" id="SSF46579">
    <property type="entry name" value="Prefoldin"/>
    <property type="match status" value="1"/>
</dbReference>
<organism evidence="5 6">
    <name type="scientific">Talaromyces pinophilus</name>
    <name type="common">Penicillium pinophilum</name>
    <dbReference type="NCBI Taxonomy" id="128442"/>
    <lineage>
        <taxon>Eukaryota</taxon>
        <taxon>Fungi</taxon>
        <taxon>Dikarya</taxon>
        <taxon>Ascomycota</taxon>
        <taxon>Pezizomycotina</taxon>
        <taxon>Eurotiomycetes</taxon>
        <taxon>Eurotiomycetidae</taxon>
        <taxon>Eurotiales</taxon>
        <taxon>Trichocomaceae</taxon>
        <taxon>Talaromyces</taxon>
        <taxon>Talaromyces sect. Talaromyces</taxon>
    </lineage>
</organism>
<comment type="caution">
    <text evidence="5">The sequence shown here is derived from an EMBL/GenBank/DDBJ whole genome shotgun (WGS) entry which is preliminary data.</text>
</comment>
<evidence type="ECO:0000256" key="1">
    <source>
        <dbReference type="ARBA" id="ARBA00010048"/>
    </source>
</evidence>
<dbReference type="Pfam" id="PF02996">
    <property type="entry name" value="Prefoldin"/>
    <property type="match status" value="1"/>
</dbReference>
<reference evidence="6" key="1">
    <citation type="journal article" date="2015" name="Genome Announc.">
        <title>Draft genome sequence of Talaromyces cellulolyticus strain Y-94, a source of lignocellulosic biomass-degrading enzymes.</title>
        <authorList>
            <person name="Fujii T."/>
            <person name="Koike H."/>
            <person name="Sawayama S."/>
            <person name="Yano S."/>
            <person name="Inoue H."/>
        </authorList>
    </citation>
    <scope>NUCLEOTIDE SEQUENCE [LARGE SCALE GENOMIC DNA]</scope>
    <source>
        <strain evidence="6">Y-94</strain>
    </source>
</reference>
<dbReference type="EMBL" id="DF933838">
    <property type="protein sequence ID" value="GAM41286.1"/>
    <property type="molecule type" value="Genomic_DNA"/>
</dbReference>
<dbReference type="GO" id="GO:0007017">
    <property type="term" value="P:microtubule-based process"/>
    <property type="evidence" value="ECO:0007669"/>
    <property type="project" value="TreeGrafter"/>
</dbReference>
<comment type="similarity">
    <text evidence="1 4">Belongs to the prefoldin subunit alpha family.</text>
</comment>
<proteinExistence type="inferred from homology"/>
<dbReference type="InterPro" id="IPR009053">
    <property type="entry name" value="Prefoldin"/>
</dbReference>
<dbReference type="Proteomes" id="UP000053095">
    <property type="component" value="Unassembled WGS sequence"/>
</dbReference>
<dbReference type="GO" id="GO:0016272">
    <property type="term" value="C:prefoldin complex"/>
    <property type="evidence" value="ECO:0007669"/>
    <property type="project" value="UniProtKB-UniRule"/>
</dbReference>
<dbReference type="FunFam" id="1.10.287.370:FF:000001">
    <property type="entry name" value="Prefoldin subunit 3"/>
    <property type="match status" value="1"/>
</dbReference>
<evidence type="ECO:0000313" key="5">
    <source>
        <dbReference type="EMBL" id="GAM41286.1"/>
    </source>
</evidence>
<evidence type="ECO:0000256" key="3">
    <source>
        <dbReference type="ARBA" id="ARBA00023186"/>
    </source>
</evidence>
<dbReference type="PIRSF" id="PIRSF016396">
    <property type="entry name" value="Prefoldin_subunit_3"/>
    <property type="match status" value="1"/>
</dbReference>
<dbReference type="CDD" id="cd23156">
    <property type="entry name" value="Prefoldin_3"/>
    <property type="match status" value="1"/>
</dbReference>
<evidence type="ECO:0000256" key="2">
    <source>
        <dbReference type="ARBA" id="ARBA00011695"/>
    </source>
</evidence>
<dbReference type="AlphaFoldDB" id="A0A6V8HHI2"/>
<comment type="function">
    <text evidence="4">Binds specifically to cytosolic chaperonin (c-CPN) and transfers target proteins to it. Binds to nascent polypeptide chain and promotes folding in an environment in which there are many competing pathways for nonnative proteins.</text>
</comment>
<dbReference type="GO" id="GO:0007021">
    <property type="term" value="P:tubulin complex assembly"/>
    <property type="evidence" value="ECO:0007669"/>
    <property type="project" value="TreeGrafter"/>
</dbReference>
<evidence type="ECO:0000256" key="4">
    <source>
        <dbReference type="PIRNR" id="PIRNR016396"/>
    </source>
</evidence>
<dbReference type="InterPro" id="IPR016655">
    <property type="entry name" value="PFD3"/>
</dbReference>
<protein>
    <recommendedName>
        <fullName evidence="4">Prefoldin subunit 3</fullName>
    </recommendedName>
</protein>
<dbReference type="PANTHER" id="PTHR12409:SF0">
    <property type="entry name" value="PREFOLDIN SUBUNIT 3"/>
    <property type="match status" value="1"/>
</dbReference>
<dbReference type="Gene3D" id="1.10.287.370">
    <property type="match status" value="1"/>
</dbReference>
<name>A0A6V8HHI2_TALPI</name>
<dbReference type="PANTHER" id="PTHR12409">
    <property type="entry name" value="PREFOLDIN SUBUNIT 3"/>
    <property type="match status" value="1"/>
</dbReference>
<accession>A0A6V8HHI2</accession>
<dbReference type="GO" id="GO:0015631">
    <property type="term" value="F:tubulin binding"/>
    <property type="evidence" value="ECO:0007669"/>
    <property type="project" value="TreeGrafter"/>
</dbReference>
<keyword evidence="3 4" id="KW-0143">Chaperone</keyword>
<keyword evidence="6" id="KW-1185">Reference proteome</keyword>
<dbReference type="InterPro" id="IPR004127">
    <property type="entry name" value="Prefoldin_subunit_alpha"/>
</dbReference>
<dbReference type="GO" id="GO:0006457">
    <property type="term" value="P:protein folding"/>
    <property type="evidence" value="ECO:0007669"/>
    <property type="project" value="UniProtKB-UniRule"/>
</dbReference>
<gene>
    <name evidence="5" type="ORF">TCE0_042f14301</name>
</gene>
<evidence type="ECO:0000313" key="6">
    <source>
        <dbReference type="Proteomes" id="UP000053095"/>
    </source>
</evidence>